<feature type="transmembrane region" description="Helical" evidence="15">
    <location>
        <begin position="6"/>
        <end position="21"/>
    </location>
</feature>
<protein>
    <recommendedName>
        <fullName evidence="3">Neuropeptide Y receptor type 1</fullName>
    </recommendedName>
</protein>
<evidence type="ECO:0000256" key="10">
    <source>
        <dbReference type="ARBA" id="ARBA00023170"/>
    </source>
</evidence>
<evidence type="ECO:0000256" key="9">
    <source>
        <dbReference type="ARBA" id="ARBA00023139"/>
    </source>
</evidence>
<keyword evidence="13" id="KW-0449">Lipoprotein</keyword>
<dbReference type="GO" id="GO:0042923">
    <property type="term" value="F:neuropeptide binding"/>
    <property type="evidence" value="ECO:0007669"/>
    <property type="project" value="TreeGrafter"/>
</dbReference>
<feature type="transmembrane region" description="Helical" evidence="15">
    <location>
        <begin position="166"/>
        <end position="189"/>
    </location>
</feature>
<dbReference type="Proteomes" id="UP001205998">
    <property type="component" value="Unassembled WGS sequence"/>
</dbReference>
<dbReference type="Gene3D" id="1.10.10.10">
    <property type="entry name" value="Winged helix-like DNA-binding domain superfamily/Winged helix DNA-binding domain"/>
    <property type="match status" value="1"/>
</dbReference>
<dbReference type="Pfam" id="PF00001">
    <property type="entry name" value="7tm_1"/>
    <property type="match status" value="1"/>
</dbReference>
<evidence type="ECO:0000256" key="3">
    <source>
        <dbReference type="ARBA" id="ARBA00019471"/>
    </source>
</evidence>
<keyword evidence="11" id="KW-0325">Glycoprotein</keyword>
<dbReference type="EMBL" id="MU545793">
    <property type="protein sequence ID" value="KAI5628204.1"/>
    <property type="molecule type" value="Genomic_DNA"/>
</dbReference>
<comment type="caution">
    <text evidence="17">The sequence shown here is derived from an EMBL/GenBank/DDBJ whole genome shotgun (WGS) entry which is preliminary data.</text>
</comment>
<dbReference type="InterPro" id="IPR017452">
    <property type="entry name" value="GPCR_Rhodpsn_7TM"/>
</dbReference>
<dbReference type="PRINTS" id="PR01012">
    <property type="entry name" value="NRPEPTIDEYR"/>
</dbReference>
<keyword evidence="6 15" id="KW-1133">Transmembrane helix</keyword>
<feature type="transmembrane region" description="Helical" evidence="15">
    <location>
        <begin position="69"/>
        <end position="90"/>
    </location>
</feature>
<accession>A0AAD5B3S1</accession>
<keyword evidence="8 15" id="KW-0472">Membrane</keyword>
<dbReference type="GO" id="GO:0005886">
    <property type="term" value="C:plasma membrane"/>
    <property type="evidence" value="ECO:0007669"/>
    <property type="project" value="UniProtKB-SubCell"/>
</dbReference>
<evidence type="ECO:0000256" key="11">
    <source>
        <dbReference type="ARBA" id="ARBA00023180"/>
    </source>
</evidence>
<evidence type="ECO:0000256" key="7">
    <source>
        <dbReference type="ARBA" id="ARBA00023040"/>
    </source>
</evidence>
<dbReference type="PANTHER" id="PTHR24235:SF24">
    <property type="entry name" value="NEUROPEPTIDE Y RECEPTOR TYPE 1"/>
    <property type="match status" value="1"/>
</dbReference>
<dbReference type="SUPFAM" id="SSF81321">
    <property type="entry name" value="Family A G protein-coupled receptor-like"/>
    <property type="match status" value="1"/>
</dbReference>
<dbReference type="GO" id="GO:0043005">
    <property type="term" value="C:neuron projection"/>
    <property type="evidence" value="ECO:0007669"/>
    <property type="project" value="TreeGrafter"/>
</dbReference>
<evidence type="ECO:0000256" key="6">
    <source>
        <dbReference type="ARBA" id="ARBA00022989"/>
    </source>
</evidence>
<keyword evidence="5 14" id="KW-0812">Transmembrane</keyword>
<feature type="non-terminal residue" evidence="17">
    <location>
        <position position="1"/>
    </location>
</feature>
<evidence type="ECO:0000313" key="17">
    <source>
        <dbReference type="EMBL" id="KAI5628204.1"/>
    </source>
</evidence>
<keyword evidence="10 14" id="KW-0675">Receptor</keyword>
<feature type="transmembrane region" description="Helical" evidence="15">
    <location>
        <begin position="111"/>
        <end position="132"/>
    </location>
</feature>
<name>A0AAD5B3S1_SILAS</name>
<dbReference type="InterPro" id="IPR000611">
    <property type="entry name" value="NPY_rcpt"/>
</dbReference>
<evidence type="ECO:0000313" key="18">
    <source>
        <dbReference type="Proteomes" id="UP001205998"/>
    </source>
</evidence>
<comment type="similarity">
    <text evidence="2 14">Belongs to the G-protein coupled receptor 1 family.</text>
</comment>
<keyword evidence="12 14" id="KW-0807">Transducer</keyword>
<dbReference type="GO" id="GO:0004983">
    <property type="term" value="F:neuropeptide Y receptor activity"/>
    <property type="evidence" value="ECO:0007669"/>
    <property type="project" value="InterPro"/>
</dbReference>
<feature type="transmembrane region" description="Helical" evidence="15">
    <location>
        <begin position="312"/>
        <end position="332"/>
    </location>
</feature>
<evidence type="ECO:0000256" key="5">
    <source>
        <dbReference type="ARBA" id="ARBA00022692"/>
    </source>
</evidence>
<evidence type="ECO:0000256" key="12">
    <source>
        <dbReference type="ARBA" id="ARBA00023224"/>
    </source>
</evidence>
<keyword evidence="18" id="KW-1185">Reference proteome</keyword>
<dbReference type="InterPro" id="IPR036388">
    <property type="entry name" value="WH-like_DNA-bd_sf"/>
</dbReference>
<feature type="transmembrane region" description="Helical" evidence="15">
    <location>
        <begin position="352"/>
        <end position="374"/>
    </location>
</feature>
<dbReference type="AlphaFoldDB" id="A0AAD5B3S1"/>
<feature type="transmembrane region" description="Helical" evidence="15">
    <location>
        <begin position="33"/>
        <end position="57"/>
    </location>
</feature>
<evidence type="ECO:0000256" key="15">
    <source>
        <dbReference type="SAM" id="Phobius"/>
    </source>
</evidence>
<sequence>YSAVAFLGVTGNLALIVLIWRQRELSNATSVLIANLSASDLLMALVCLPFTFVYTFMDHWAFGSAMCKINSLAQCTSVSVSIFSLVLIAVERHQLIVRPRGWRPSAFQACLGVAISWGLALLTAMPFLLFSITTDAPLQQLPAILREHYRGKVVCMEQWPSRQFKLTYTTTMLLLQYVAPLVFIFICYLKMCVHLHKSGNGYKKIATRLNLPVSTVRGIIKKFKTTGTVTNKAGRGPKFILPQRTVRRMYMIKIYNSILSLFLSSFFCLSPFHSVTFTFEPCPQIYVRLRQRKSVMERMRENKYRSHETKRINVMLFSIVVAFAICWLPLNVFNAVSDWNHEATMNCTHNPLFLLCHLTAMCSICINPIFYGFLNRNFQRDMQSFRLCKRLS</sequence>
<dbReference type="Gene3D" id="1.20.1070.10">
    <property type="entry name" value="Rhodopsin 7-helix transmembrane proteins"/>
    <property type="match status" value="2"/>
</dbReference>
<evidence type="ECO:0000256" key="14">
    <source>
        <dbReference type="RuleBase" id="RU000688"/>
    </source>
</evidence>
<evidence type="ECO:0000259" key="16">
    <source>
        <dbReference type="PROSITE" id="PS50262"/>
    </source>
</evidence>
<keyword evidence="9" id="KW-0564">Palmitate</keyword>
<dbReference type="PANTHER" id="PTHR24235">
    <property type="entry name" value="NEUROPEPTIDE Y RECEPTOR"/>
    <property type="match status" value="1"/>
</dbReference>
<dbReference type="PROSITE" id="PS00237">
    <property type="entry name" value="G_PROTEIN_RECEP_F1_1"/>
    <property type="match status" value="1"/>
</dbReference>
<dbReference type="InterPro" id="IPR000276">
    <property type="entry name" value="GPCR_Rhodpsn"/>
</dbReference>
<dbReference type="PROSITE" id="PS50262">
    <property type="entry name" value="G_PROTEIN_RECEP_F1_2"/>
    <property type="match status" value="1"/>
</dbReference>
<reference evidence="17" key="1">
    <citation type="submission" date="2018-07" db="EMBL/GenBank/DDBJ databases">
        <title>Comparative genomics of catfishes provides insights into carnivory and benthic adaptation.</title>
        <authorList>
            <person name="Zhang Y."/>
            <person name="Wang D."/>
            <person name="Peng Z."/>
            <person name="Zheng S."/>
            <person name="Shao F."/>
            <person name="Tao W."/>
        </authorList>
    </citation>
    <scope>NUCLEOTIDE SEQUENCE</scope>
    <source>
        <strain evidence="17">Chongqing</strain>
    </source>
</reference>
<evidence type="ECO:0000256" key="13">
    <source>
        <dbReference type="ARBA" id="ARBA00023288"/>
    </source>
</evidence>
<dbReference type="PRINTS" id="PR00237">
    <property type="entry name" value="GPCRRHODOPSN"/>
</dbReference>
<evidence type="ECO:0000256" key="8">
    <source>
        <dbReference type="ARBA" id="ARBA00023136"/>
    </source>
</evidence>
<proteinExistence type="inferred from homology"/>
<gene>
    <name evidence="17" type="ORF">C0J50_2694</name>
</gene>
<evidence type="ECO:0000256" key="1">
    <source>
        <dbReference type="ARBA" id="ARBA00004651"/>
    </source>
</evidence>
<feature type="domain" description="G-protein coupled receptors family 1 profile" evidence="16">
    <location>
        <begin position="11"/>
        <end position="371"/>
    </location>
</feature>
<organism evidence="17 18">
    <name type="scientific">Silurus asotus</name>
    <name type="common">Amur catfish</name>
    <name type="synonym">Parasilurus asotus</name>
    <dbReference type="NCBI Taxonomy" id="30991"/>
    <lineage>
        <taxon>Eukaryota</taxon>
        <taxon>Metazoa</taxon>
        <taxon>Chordata</taxon>
        <taxon>Craniata</taxon>
        <taxon>Vertebrata</taxon>
        <taxon>Euteleostomi</taxon>
        <taxon>Actinopterygii</taxon>
        <taxon>Neopterygii</taxon>
        <taxon>Teleostei</taxon>
        <taxon>Ostariophysi</taxon>
        <taxon>Siluriformes</taxon>
        <taxon>Siluridae</taxon>
        <taxon>Silurus</taxon>
    </lineage>
</organism>
<keyword evidence="7 14" id="KW-0297">G-protein coupled receptor</keyword>
<evidence type="ECO:0000256" key="4">
    <source>
        <dbReference type="ARBA" id="ARBA00022475"/>
    </source>
</evidence>
<feature type="non-terminal residue" evidence="17">
    <location>
        <position position="392"/>
    </location>
</feature>
<evidence type="ECO:0000256" key="2">
    <source>
        <dbReference type="ARBA" id="ARBA00010663"/>
    </source>
</evidence>
<comment type="subcellular location">
    <subcellularLocation>
        <location evidence="1">Cell membrane</location>
        <topology evidence="1">Multi-pass membrane protein</topology>
    </subcellularLocation>
</comment>
<keyword evidence="4" id="KW-1003">Cell membrane</keyword>